<dbReference type="EMBL" id="JABMIG020000239">
    <property type="protein sequence ID" value="KAL3784309.1"/>
    <property type="molecule type" value="Genomic_DNA"/>
</dbReference>
<feature type="compositionally biased region" description="Basic and acidic residues" evidence="2">
    <location>
        <begin position="304"/>
        <end position="316"/>
    </location>
</feature>
<accession>A0ABD3P929</accession>
<dbReference type="InterPro" id="IPR001357">
    <property type="entry name" value="BRCT_dom"/>
</dbReference>
<dbReference type="Pfam" id="PF12738">
    <property type="entry name" value="PTCB-BRCT"/>
    <property type="match status" value="2"/>
</dbReference>
<dbReference type="PANTHER" id="PTHR13561:SF20">
    <property type="entry name" value="DNA TOPOISOMERASE 2-BINDING PROTEIN 1"/>
    <property type="match status" value="1"/>
</dbReference>
<evidence type="ECO:0000313" key="4">
    <source>
        <dbReference type="EMBL" id="KAL3784309.1"/>
    </source>
</evidence>
<reference evidence="4 5" key="1">
    <citation type="journal article" date="2020" name="G3 (Bethesda)">
        <title>Improved Reference Genome for Cyclotella cryptica CCMP332, a Model for Cell Wall Morphogenesis, Salinity Adaptation, and Lipid Production in Diatoms (Bacillariophyta).</title>
        <authorList>
            <person name="Roberts W.R."/>
            <person name="Downey K.M."/>
            <person name="Ruck E.C."/>
            <person name="Traller J.C."/>
            <person name="Alverson A.J."/>
        </authorList>
    </citation>
    <scope>NUCLEOTIDE SEQUENCE [LARGE SCALE GENOMIC DNA]</scope>
    <source>
        <strain evidence="4 5">CCMP332</strain>
    </source>
</reference>
<feature type="compositionally biased region" description="Polar residues" evidence="2">
    <location>
        <begin position="691"/>
        <end position="710"/>
    </location>
</feature>
<feature type="region of interest" description="Disordered" evidence="2">
    <location>
        <begin position="1"/>
        <end position="51"/>
    </location>
</feature>
<feature type="region of interest" description="Disordered" evidence="2">
    <location>
        <begin position="642"/>
        <end position="716"/>
    </location>
</feature>
<evidence type="ECO:0000313" key="5">
    <source>
        <dbReference type="Proteomes" id="UP001516023"/>
    </source>
</evidence>
<sequence>MNVASNNATTGTNLRRRHSSTTNLPPRRLRKRPRSSLSEIHAPPTTTTATTKPVLAGVVACLSGQTGPHKSHLESLLTSLGGVTLRDFDPLYVTHLILDTPVGSKYDYVRRNREKEFAIRLRMVTSGWVEQCAREGRWVEEDEYALQQQEEEEQHDDVCTFPFLKCHDGRMEDGLLPKEIRNASLNEACEWMMTKRSFPQMFCSQHFLLVGFHGDHSRLAVRPLLSALIRRAGGTICWSPNDFVTVVVLDEGYSEHQWEDVRSFCQHHSRGPMAVTASWVLSSLYHGTMKAPPFPPFPCNNKAVEPHPTKVEHQNDSNKASGDASASTKKTTVQSTLFAGNIFTIIRLKPPNGTMSFEKKHMESLITTHGGLLLSKQLFGAIKMDIVSASKASNASSRKFYVLSTGGYAHNPTNLDPLLAELSKLGVNMIPVTPVWIKACVGDNVRYDAQEYPLLFQPQTWPVRLLPPHQKSAFLVSLTGFVDASRYGIIWMLHEIGAGYTDNLTSKNTHLICKHATGKKYEKACEWGLHVVSVEWLYHVMRGCEKEFSLKGYDVALKADNVVKKRVNSDLPSIETSNTENDAANKAKETSDKVVTRKISVSKSQSGGNNHASSAPLPRSTDNDSLLAAKANAKETLDNIVTPKPYVSKSQSGGNNVVSSAPLSRSTDDGSLVAAKANAKETSDEFVSPKLSLSKSRSGGNNNASSTPFSRSIGDDSLLASKGKETCKDDVASSNENCLPDLALKASKSSNDVNQRLQSALQTLETSNPRYSRVDLNGAESPLLTPTTVLPCSRIKNFHDEEPEQTEQFTLRVDAVVGKAIDHDGDVPHSQVNDAVDNGESQVVWFAERCVR</sequence>
<dbReference type="AlphaFoldDB" id="A0ABD3P929"/>
<dbReference type="PANTHER" id="PTHR13561">
    <property type="entry name" value="DNA REPLICATION REGULATOR DPB11-RELATED"/>
    <property type="match status" value="1"/>
</dbReference>
<feature type="compositionally biased region" description="Polar residues" evidence="2">
    <location>
        <begin position="599"/>
        <end position="613"/>
    </location>
</feature>
<dbReference type="Gene3D" id="3.40.50.10190">
    <property type="entry name" value="BRCT domain"/>
    <property type="match status" value="3"/>
</dbReference>
<feature type="compositionally biased region" description="Polar residues" evidence="2">
    <location>
        <begin position="572"/>
        <end position="582"/>
    </location>
</feature>
<dbReference type="InterPro" id="IPR036420">
    <property type="entry name" value="BRCT_dom_sf"/>
</dbReference>
<dbReference type="PROSITE" id="PS50172">
    <property type="entry name" value="BRCT"/>
    <property type="match status" value="3"/>
</dbReference>
<feature type="compositionally biased region" description="Basic and acidic residues" evidence="2">
    <location>
        <begin position="583"/>
        <end position="595"/>
    </location>
</feature>
<comment type="caution">
    <text evidence="4">The sequence shown here is derived from an EMBL/GenBank/DDBJ whole genome shotgun (WGS) entry which is preliminary data.</text>
</comment>
<keyword evidence="1" id="KW-0677">Repeat</keyword>
<feature type="compositionally biased region" description="Polar residues" evidence="2">
    <location>
        <begin position="1"/>
        <end position="13"/>
    </location>
</feature>
<dbReference type="Proteomes" id="UP001516023">
    <property type="component" value="Unassembled WGS sequence"/>
</dbReference>
<feature type="region of interest" description="Disordered" evidence="2">
    <location>
        <begin position="572"/>
        <end position="623"/>
    </location>
</feature>
<protein>
    <recommendedName>
        <fullName evidence="3">BRCT domain-containing protein</fullName>
    </recommendedName>
</protein>
<proteinExistence type="predicted"/>
<feature type="region of interest" description="Disordered" evidence="2">
    <location>
        <begin position="299"/>
        <end position="328"/>
    </location>
</feature>
<organism evidence="4 5">
    <name type="scientific">Cyclotella cryptica</name>
    <dbReference type="NCBI Taxonomy" id="29204"/>
    <lineage>
        <taxon>Eukaryota</taxon>
        <taxon>Sar</taxon>
        <taxon>Stramenopiles</taxon>
        <taxon>Ochrophyta</taxon>
        <taxon>Bacillariophyta</taxon>
        <taxon>Coscinodiscophyceae</taxon>
        <taxon>Thalassiosirophycidae</taxon>
        <taxon>Stephanodiscales</taxon>
        <taxon>Stephanodiscaceae</taxon>
        <taxon>Cyclotella</taxon>
    </lineage>
</organism>
<dbReference type="SMART" id="SM00292">
    <property type="entry name" value="BRCT"/>
    <property type="match status" value="3"/>
</dbReference>
<gene>
    <name evidence="4" type="ORF">HJC23_004973</name>
</gene>
<feature type="compositionally biased region" description="Polar residues" evidence="2">
    <location>
        <begin position="317"/>
        <end position="328"/>
    </location>
</feature>
<evidence type="ECO:0000256" key="2">
    <source>
        <dbReference type="SAM" id="MobiDB-lite"/>
    </source>
</evidence>
<dbReference type="SUPFAM" id="SSF52113">
    <property type="entry name" value="BRCT domain"/>
    <property type="match status" value="3"/>
</dbReference>
<feature type="compositionally biased region" description="Polar residues" evidence="2">
    <location>
        <begin position="648"/>
        <end position="665"/>
    </location>
</feature>
<feature type="compositionally biased region" description="Low complexity" evidence="2">
    <location>
        <begin position="35"/>
        <end position="51"/>
    </location>
</feature>
<name>A0ABD3P929_9STRA</name>
<feature type="domain" description="BRCT" evidence="3">
    <location>
        <begin position="50"/>
        <end position="146"/>
    </location>
</feature>
<evidence type="ECO:0000259" key="3">
    <source>
        <dbReference type="PROSITE" id="PS50172"/>
    </source>
</evidence>
<evidence type="ECO:0000256" key="1">
    <source>
        <dbReference type="ARBA" id="ARBA00022737"/>
    </source>
</evidence>
<feature type="domain" description="BRCT" evidence="3">
    <location>
        <begin position="470"/>
        <end position="542"/>
    </location>
</feature>
<feature type="domain" description="BRCT" evidence="3">
    <location>
        <begin position="333"/>
        <end position="454"/>
    </location>
</feature>
<keyword evidence="5" id="KW-1185">Reference proteome</keyword>